<evidence type="ECO:0000313" key="9">
    <source>
        <dbReference type="Proteomes" id="UP001549076"/>
    </source>
</evidence>
<name>A0ABV2N2Z0_9HYPH</name>
<evidence type="ECO:0000256" key="1">
    <source>
        <dbReference type="ARBA" id="ARBA00004651"/>
    </source>
</evidence>
<sequence>MVTALMLLTGIEQWTASFGRTSDQQLAFGRVGIALPYVAAAGIGIVFLFAARGAAAIRCAGGGVLIGTLVIIVVAAIRELTRLATFAGSLPTETTILAYVDPATAIGAMLSLVASMFSLRVALRGNAAFAASSPRRVRGKRAIHGEARWMSLNDAKRVFPAVGGIVVGEAYRVDKDVVADRSFRSDDPETWGAGGRSPLLCFDASFGSTHGLVFAGSGGFKTTSVTVPTALKWGGGLVALDPSNEVAPMVIAHRRKAGRDVFVLDPKDPTTGFNVLDWIGRYGATREEDVVAVASWVMTDTGRSTSIRDDFFRASALQLITALIADVCLSGHTDKENQHLRQMRANLSEPEPKLRERLQKIYDNSESEFVKENVAPFIAMTPETFSGVYANAVKETHWLSYPNYAALVSGSTFSTDAIAEGETDIFVNLDLKALETHPGLARTIIGALLNAVYNRNGEMHGRALFLLDEVARLGYLRILETARDAGRKYGISLVLLFQSIGQMREAYGGRDATSKWFESASWVSFAAINDPETADYISRRCGNTTVEVDQLSRSSAMSGSSRTRSKQLASRALILPEEVLRMRGDEQIVFTAGNAPLRCGRAIWFRRNDMKSVVGANRFHRKGEQA</sequence>
<evidence type="ECO:0000256" key="6">
    <source>
        <dbReference type="ARBA" id="ARBA00023136"/>
    </source>
</evidence>
<keyword evidence="9" id="KW-1185">Reference proteome</keyword>
<dbReference type="PANTHER" id="PTHR37937">
    <property type="entry name" value="CONJUGATIVE TRANSFER: DNA TRANSPORT"/>
    <property type="match status" value="1"/>
</dbReference>
<evidence type="ECO:0000256" key="3">
    <source>
        <dbReference type="ARBA" id="ARBA00022475"/>
    </source>
</evidence>
<evidence type="ECO:0000256" key="2">
    <source>
        <dbReference type="ARBA" id="ARBA00008806"/>
    </source>
</evidence>
<dbReference type="InterPro" id="IPR003688">
    <property type="entry name" value="TraG/VirD4"/>
</dbReference>
<dbReference type="Proteomes" id="UP001549076">
    <property type="component" value="Unassembled WGS sequence"/>
</dbReference>
<gene>
    <name evidence="8" type="ORF">ABID37_003644</name>
</gene>
<dbReference type="NCBIfam" id="TIGR02767">
    <property type="entry name" value="TraG-Ti"/>
    <property type="match status" value="1"/>
</dbReference>
<keyword evidence="5 7" id="KW-1133">Transmembrane helix</keyword>
<accession>A0ABV2N2Z0</accession>
<evidence type="ECO:0000256" key="7">
    <source>
        <dbReference type="SAM" id="Phobius"/>
    </source>
</evidence>
<feature type="transmembrane region" description="Helical" evidence="7">
    <location>
        <begin position="27"/>
        <end position="49"/>
    </location>
</feature>
<protein>
    <submittedName>
        <fullName evidence="8">Type IV secretion system protein VirD4</fullName>
    </submittedName>
</protein>
<dbReference type="InterPro" id="IPR014135">
    <property type="entry name" value="Ti-typ_conjug_TS_TraG-like"/>
</dbReference>
<evidence type="ECO:0000313" key="8">
    <source>
        <dbReference type="EMBL" id="MET3793416.1"/>
    </source>
</evidence>
<evidence type="ECO:0000256" key="5">
    <source>
        <dbReference type="ARBA" id="ARBA00022989"/>
    </source>
</evidence>
<dbReference type="Pfam" id="PF02534">
    <property type="entry name" value="T4SS-DNA_transf"/>
    <property type="match status" value="1"/>
</dbReference>
<organism evidence="8 9">
    <name type="scientific">Aquamicrobium terrae</name>
    <dbReference type="NCBI Taxonomy" id="1324945"/>
    <lineage>
        <taxon>Bacteria</taxon>
        <taxon>Pseudomonadati</taxon>
        <taxon>Pseudomonadota</taxon>
        <taxon>Alphaproteobacteria</taxon>
        <taxon>Hyphomicrobiales</taxon>
        <taxon>Phyllobacteriaceae</taxon>
        <taxon>Aquamicrobium</taxon>
    </lineage>
</organism>
<feature type="transmembrane region" description="Helical" evidence="7">
    <location>
        <begin position="56"/>
        <end position="77"/>
    </location>
</feature>
<dbReference type="Gene3D" id="3.40.50.300">
    <property type="entry name" value="P-loop containing nucleotide triphosphate hydrolases"/>
    <property type="match status" value="1"/>
</dbReference>
<comment type="similarity">
    <text evidence="2">Belongs to the VirD4/TraG family.</text>
</comment>
<dbReference type="CDD" id="cd01127">
    <property type="entry name" value="TrwB_TraG_TraD_VirD4"/>
    <property type="match status" value="1"/>
</dbReference>
<keyword evidence="4 7" id="KW-0812">Transmembrane</keyword>
<keyword evidence="3" id="KW-1003">Cell membrane</keyword>
<reference evidence="8 9" key="1">
    <citation type="submission" date="2024-06" db="EMBL/GenBank/DDBJ databases">
        <title>Genomic Encyclopedia of Type Strains, Phase IV (KMG-IV): sequencing the most valuable type-strain genomes for metagenomic binning, comparative biology and taxonomic classification.</title>
        <authorList>
            <person name="Goeker M."/>
        </authorList>
    </citation>
    <scope>NUCLEOTIDE SEQUENCE [LARGE SCALE GENOMIC DNA]</scope>
    <source>
        <strain evidence="8 9">DSM 27865</strain>
    </source>
</reference>
<proteinExistence type="inferred from homology"/>
<dbReference type="SUPFAM" id="SSF52540">
    <property type="entry name" value="P-loop containing nucleoside triphosphate hydrolases"/>
    <property type="match status" value="1"/>
</dbReference>
<keyword evidence="6 7" id="KW-0472">Membrane</keyword>
<evidence type="ECO:0000256" key="4">
    <source>
        <dbReference type="ARBA" id="ARBA00022692"/>
    </source>
</evidence>
<comment type="caution">
    <text evidence="8">The sequence shown here is derived from an EMBL/GenBank/DDBJ whole genome shotgun (WGS) entry which is preliminary data.</text>
</comment>
<dbReference type="PANTHER" id="PTHR37937:SF1">
    <property type="entry name" value="CONJUGATIVE TRANSFER: DNA TRANSPORT"/>
    <property type="match status" value="1"/>
</dbReference>
<comment type="subcellular location">
    <subcellularLocation>
        <location evidence="1">Cell membrane</location>
        <topology evidence="1">Multi-pass membrane protein</topology>
    </subcellularLocation>
</comment>
<dbReference type="NCBIfam" id="NF010394">
    <property type="entry name" value="PRK13822.1"/>
    <property type="match status" value="1"/>
</dbReference>
<dbReference type="EMBL" id="JBEPML010000014">
    <property type="protein sequence ID" value="MET3793416.1"/>
    <property type="molecule type" value="Genomic_DNA"/>
</dbReference>
<dbReference type="InterPro" id="IPR051539">
    <property type="entry name" value="T4SS-coupling_protein"/>
</dbReference>
<dbReference type="InterPro" id="IPR027417">
    <property type="entry name" value="P-loop_NTPase"/>
</dbReference>